<dbReference type="Pfam" id="PF00480">
    <property type="entry name" value="ROK"/>
    <property type="match status" value="1"/>
</dbReference>
<dbReference type="InterPro" id="IPR043129">
    <property type="entry name" value="ATPase_NBD"/>
</dbReference>
<dbReference type="Gene3D" id="3.30.420.40">
    <property type="match status" value="2"/>
</dbReference>
<protein>
    <submittedName>
        <fullName evidence="1">ROK family protein</fullName>
    </submittedName>
</protein>
<dbReference type="Gene3D" id="1.10.10.10">
    <property type="entry name" value="Winged helix-like DNA-binding domain superfamily/Winged helix DNA-binding domain"/>
    <property type="match status" value="1"/>
</dbReference>
<proteinExistence type="predicted"/>
<dbReference type="AlphaFoldDB" id="A0A933L3I4"/>
<dbReference type="InterPro" id="IPR036388">
    <property type="entry name" value="WH-like_DNA-bd_sf"/>
</dbReference>
<dbReference type="InterPro" id="IPR000600">
    <property type="entry name" value="ROK"/>
</dbReference>
<dbReference type="PANTHER" id="PTHR18964">
    <property type="entry name" value="ROK (REPRESSOR, ORF, KINASE) FAMILY"/>
    <property type="match status" value="1"/>
</dbReference>
<gene>
    <name evidence="1" type="ORF">HY834_07805</name>
</gene>
<name>A0A933L3I4_9HYPH</name>
<evidence type="ECO:0000313" key="2">
    <source>
        <dbReference type="Proteomes" id="UP000782610"/>
    </source>
</evidence>
<sequence length="409" mass="43657">MRSVADADSVRRQNRGLVLSTLRRLGPMSRTQLASATGLSHASISAIGGELIGQAILIDGDAPPAAGLRGRPAVEVRFNRHICHAVIVEIDVNRVRSTLIDYAGTLVDRTEIPVTPELFAAARPGAIIVERIRQLEQRNPDEMKTLKIIAISVQGILDRAGDGLKWSPINHMSGESLVTPIREAFGVATTLHKRGRLLADGARLLYPELGDQPIAAVFIGSTVAMGMSMPGRGAASDSGATEFGHMNHLPDGARCRCGQRGCIEAYAADYGVLRSAYGVPDQVPPAATVPAAAYQELVHLAQTGRRNAIHAFNLAGRAIGFGLSRLMTISPPGHILITGPGAGAFELMRAEIESALRDCLVSRVNGPPTITVHHDEREPIFQGMLMGTLDALDRTYFATVSDNGIARVR</sequence>
<dbReference type="InterPro" id="IPR036390">
    <property type="entry name" value="WH_DNA-bd_sf"/>
</dbReference>
<dbReference type="Proteomes" id="UP000782610">
    <property type="component" value="Unassembled WGS sequence"/>
</dbReference>
<comment type="caution">
    <text evidence="1">The sequence shown here is derived from an EMBL/GenBank/DDBJ whole genome shotgun (WGS) entry which is preliminary data.</text>
</comment>
<accession>A0A933L3I4</accession>
<dbReference type="SUPFAM" id="SSF46785">
    <property type="entry name" value="Winged helix' DNA-binding domain"/>
    <property type="match status" value="1"/>
</dbReference>
<evidence type="ECO:0000313" key="1">
    <source>
        <dbReference type="EMBL" id="MBI4921640.1"/>
    </source>
</evidence>
<organism evidence="1 2">
    <name type="scientific">Devosia nanyangense</name>
    <dbReference type="NCBI Taxonomy" id="1228055"/>
    <lineage>
        <taxon>Bacteria</taxon>
        <taxon>Pseudomonadati</taxon>
        <taxon>Pseudomonadota</taxon>
        <taxon>Alphaproteobacteria</taxon>
        <taxon>Hyphomicrobiales</taxon>
        <taxon>Devosiaceae</taxon>
        <taxon>Devosia</taxon>
    </lineage>
</organism>
<dbReference type="SUPFAM" id="SSF53067">
    <property type="entry name" value="Actin-like ATPase domain"/>
    <property type="match status" value="2"/>
</dbReference>
<dbReference type="EMBL" id="JACRAF010000022">
    <property type="protein sequence ID" value="MBI4921640.1"/>
    <property type="molecule type" value="Genomic_DNA"/>
</dbReference>
<dbReference type="PANTHER" id="PTHR18964:SF173">
    <property type="entry name" value="GLUCOKINASE"/>
    <property type="match status" value="1"/>
</dbReference>
<reference evidence="1" key="1">
    <citation type="submission" date="2020-07" db="EMBL/GenBank/DDBJ databases">
        <title>Huge and variable diversity of episymbiotic CPR bacteria and DPANN archaea in groundwater ecosystems.</title>
        <authorList>
            <person name="He C.Y."/>
            <person name="Keren R."/>
            <person name="Whittaker M."/>
            <person name="Farag I.F."/>
            <person name="Doudna J."/>
            <person name="Cate J.H.D."/>
            <person name="Banfield J.F."/>
        </authorList>
    </citation>
    <scope>NUCLEOTIDE SEQUENCE</scope>
    <source>
        <strain evidence="1">NC_groundwater_1586_Pr3_B-0.1um_66_15</strain>
    </source>
</reference>